<evidence type="ECO:0000256" key="1">
    <source>
        <dbReference type="SAM" id="MobiDB-lite"/>
    </source>
</evidence>
<organism evidence="3 4">
    <name type="scientific">Blattamonas nauphoetae</name>
    <dbReference type="NCBI Taxonomy" id="2049346"/>
    <lineage>
        <taxon>Eukaryota</taxon>
        <taxon>Metamonada</taxon>
        <taxon>Preaxostyla</taxon>
        <taxon>Oxymonadida</taxon>
        <taxon>Blattamonas</taxon>
    </lineage>
</organism>
<comment type="caution">
    <text evidence="3">The sequence shown here is derived from an EMBL/GenBank/DDBJ whole genome shotgun (WGS) entry which is preliminary data.</text>
</comment>
<evidence type="ECO:0000256" key="2">
    <source>
        <dbReference type="SAM" id="SignalP"/>
    </source>
</evidence>
<dbReference type="InterPro" id="IPR011050">
    <property type="entry name" value="Pectin_lyase_fold/virulence"/>
</dbReference>
<proteinExistence type="predicted"/>
<dbReference type="SUPFAM" id="SSF51126">
    <property type="entry name" value="Pectin lyase-like"/>
    <property type="match status" value="1"/>
</dbReference>
<keyword evidence="2" id="KW-0732">Signal</keyword>
<name>A0ABQ9XJ52_9EUKA</name>
<reference evidence="3 4" key="1">
    <citation type="journal article" date="2022" name="bioRxiv">
        <title>Genomics of Preaxostyla Flagellates Illuminates Evolutionary Transitions and the Path Towards Mitochondrial Loss.</title>
        <authorList>
            <person name="Novak L.V.F."/>
            <person name="Treitli S.C."/>
            <person name="Pyrih J."/>
            <person name="Halakuc P."/>
            <person name="Pipaliya S.V."/>
            <person name="Vacek V."/>
            <person name="Brzon O."/>
            <person name="Soukal P."/>
            <person name="Eme L."/>
            <person name="Dacks J.B."/>
            <person name="Karnkowska A."/>
            <person name="Elias M."/>
            <person name="Hampl V."/>
        </authorList>
    </citation>
    <scope>NUCLEOTIDE SEQUENCE [LARGE SCALE GENOMIC DNA]</scope>
    <source>
        <strain evidence="3">NAU3</strain>
        <tissue evidence="3">Gut</tissue>
    </source>
</reference>
<gene>
    <name evidence="3" type="ORF">BLNAU_14443</name>
</gene>
<sequence>MITVFCLTILYAAENLGVFFNIDSNGNTPSKLVVPSNNYEFSGVTLHDTTVELEAAERSNLFANAMSKCLFDISNTTASISNFDLPIASETKVAIARSDSVMTVSNSELYFTTLTVPFVAEDADIILDGITIRSDFAVPELVEATSPVALIRVINSDLSNFDILGDSTLLGRSPAIREVHNTKFTAVESTFSENVPNLFSCTEESSSLLNNVETFNCTNTFYGGIVAGLFGDKYFRVHNSKFSSETRTANAYHWNICIGEKAEFTDTEFSEQPLLGVTATGTSIFSMTKVTTLKGCKFLNQKSLFAGGSVVVVNALQDSSLTITSCKFINCSAGGAGGALVALVASVKLQFVRFENCKGSFVGAVYLGCTTIGSGHSVTISSCKFLKCTTAGAAGGLSITTIAENPVLIDDATTFDQCEAAVFAGLFATSPTIKLNGVRFKACKSLGAYAAGYVIGYDGSIKNILVQNCESVISPVGLGAFFVRSAAEEAKKLSYEVEAIFVEVKSGLKDTLEQLHIMVNDIAEVIEPSVDKIKKIVSETKDNIIAIGTKMTKSNTNNEVYLLPNAAPSSPTVPEPQAKEGEFADKSSKYAKQSKSDPRKDKGIKDAEAALSIRGLSVSLIAFLTFFFLW</sequence>
<feature type="signal peptide" evidence="2">
    <location>
        <begin position="1"/>
        <end position="17"/>
    </location>
</feature>
<accession>A0ABQ9XJ52</accession>
<keyword evidence="4" id="KW-1185">Reference proteome</keyword>
<dbReference type="EMBL" id="JARBJD010000132">
    <property type="protein sequence ID" value="KAK2950637.1"/>
    <property type="molecule type" value="Genomic_DNA"/>
</dbReference>
<feature type="chain" id="PRO_5047441743" evidence="2">
    <location>
        <begin position="18"/>
        <end position="630"/>
    </location>
</feature>
<feature type="compositionally biased region" description="Basic and acidic residues" evidence="1">
    <location>
        <begin position="577"/>
        <end position="603"/>
    </location>
</feature>
<protein>
    <submittedName>
        <fullName evidence="3">Uncharacterized protein</fullName>
    </submittedName>
</protein>
<evidence type="ECO:0000313" key="3">
    <source>
        <dbReference type="EMBL" id="KAK2950637.1"/>
    </source>
</evidence>
<evidence type="ECO:0000313" key="4">
    <source>
        <dbReference type="Proteomes" id="UP001281761"/>
    </source>
</evidence>
<dbReference type="Proteomes" id="UP001281761">
    <property type="component" value="Unassembled WGS sequence"/>
</dbReference>
<feature type="region of interest" description="Disordered" evidence="1">
    <location>
        <begin position="565"/>
        <end position="603"/>
    </location>
</feature>